<dbReference type="Gene3D" id="2.10.70.10">
    <property type="entry name" value="Complement Module, domain 1"/>
    <property type="match status" value="1"/>
</dbReference>
<feature type="region of interest" description="Disordered" evidence="1">
    <location>
        <begin position="1217"/>
        <end position="1254"/>
    </location>
</feature>
<dbReference type="Proteomes" id="UP000192578">
    <property type="component" value="Unassembled WGS sequence"/>
</dbReference>
<evidence type="ECO:0000256" key="1">
    <source>
        <dbReference type="SAM" id="MobiDB-lite"/>
    </source>
</evidence>
<evidence type="ECO:0000259" key="3">
    <source>
        <dbReference type="PROSITE" id="PS50184"/>
    </source>
</evidence>
<proteinExistence type="predicted"/>
<dbReference type="SMART" id="SM00214">
    <property type="entry name" value="VWC"/>
    <property type="match status" value="3"/>
</dbReference>
<feature type="compositionally biased region" description="Low complexity" evidence="1">
    <location>
        <begin position="620"/>
        <end position="638"/>
    </location>
</feature>
<dbReference type="EMBL" id="MTYJ01000019">
    <property type="protein sequence ID" value="OQV22083.1"/>
    <property type="molecule type" value="Genomic_DNA"/>
</dbReference>
<sequence>MRELIFLAGATTFYTQLLLIQLVRSQSNTDPPPSSVTSCIDKAGQLFAPGAVVPSPGHPCRECVCGARGNILCESLSRVTDCPVPDDAPCRTINGSTCCERSFNCDRLVSCSHGGVQYQAGEMVEHDNQRCQQCRCGAEGRVKCQPVASCGLPSWIGELGGQDCVPVYTAGSCCPTDYSCRCVVFNETIGRGPRSVARCTTCSCSRSGGVEACEAVTCKIPYKFSDKCRPIYRADDCCPIDYDCSGMGGGKDKAADRANGAAVSGGGGFTVKPAVKHHKWDSNMEARMVGQDGLGAISRDDVMAYGQNDFQTGGKLGPLGRSEETPLEVVTKKTLQPQLQTAGPPVVGGMVVPSKRLRGGLPLKESGNLEQVDAAWRAINVSQPATGTEAILITAQDGLVLDPRAVVVQSVPNSTDGLPVKSPAVPAASSTAHDALLKVFMRVAAEKAKFTTTAPLSTASLATLISDDQTQSQPAGDSNKSLDTLEYDVPLLTTVTTPAPPKASRVRSRLDARSKAPPRSSSSSIPSPWSSLALNENATTVATSKPPIRRSGLGGTRGITSGTTTEASDSVSEIFSANNTASNSKATVTTTPNSLSPGKQSTLSLDVILFSTPPPAKSNSPTMSQAPMTTTPPSQSSTNFHGRFIGSSSSNNNNRNTSRFSLDSPFSMSSADAGFLADDLSYKLFSVNFFRSPLGSFTTTTTPAPSASASSRQPALNFGSGNASHYDAGGQGQRLYDFHSSDSVSGGGGGDNLTAADAPKTATNRSAVNTTELDMAESAGGMVNVTVPPDFQVVTFGALPRGGRKTAGKILFPPMPGMNGGGGGAPPILPFETEVEFKGFGMLPEIEIKPLKGLAGLAGMAMMANAAGGGGGSGNLGGQLAAGAIAPQPMSGNGLAGGNASPGPASRMAAAAAAQDAMEELAEGGTGDGALALAAAMMHNPHRPVPAKLMASTKIGRITTPPPTVAIVYPNGTLQIAGATQQVGNGRSGKISMLIEAPLGNLNGGFASPRSRLAEFNAFFNGGGGGGGMGGNQFGGGMAGNPWAPVFTGASATTAPGVTPDPATVTKDPFPFEAVADVIEEGRGPALTQLMGALQMMGRGGMGGGMGSVGGMGPPVPMANPFGLMPQARGSMAGMNAMMNGGMSRNNFFSQYAPQMMGGMGGGMGGFGGGLDAMGLGGMGGMMGNRGLFNLFAGSLSALESNANPPEMGSIAPTVVARTSKQKRHHQQQTQQTQRRLNPSMNSPSSSSAAAATAMGENTAVAMLRPMYKVGHGLTESPLVGLLRQQPMLAAME</sequence>
<feature type="signal peptide" evidence="2">
    <location>
        <begin position="1"/>
        <end position="25"/>
    </location>
</feature>
<gene>
    <name evidence="4" type="ORF">BV898_03928</name>
</gene>
<feature type="compositionally biased region" description="Low complexity" evidence="1">
    <location>
        <begin position="647"/>
        <end position="656"/>
    </location>
</feature>
<evidence type="ECO:0000313" key="4">
    <source>
        <dbReference type="EMBL" id="OQV22083.1"/>
    </source>
</evidence>
<dbReference type="OrthoDB" id="10627165at2759"/>
<protein>
    <recommendedName>
        <fullName evidence="3">VWFC domain-containing protein</fullName>
    </recommendedName>
</protein>
<feature type="region of interest" description="Disordered" evidence="1">
    <location>
        <begin position="580"/>
        <end position="599"/>
    </location>
</feature>
<feature type="region of interest" description="Disordered" evidence="1">
    <location>
        <begin position="610"/>
        <end position="656"/>
    </location>
</feature>
<comment type="caution">
    <text evidence="4">The sequence shown here is derived from an EMBL/GenBank/DDBJ whole genome shotgun (WGS) entry which is preliminary data.</text>
</comment>
<feature type="compositionally biased region" description="Low complexity" evidence="1">
    <location>
        <begin position="515"/>
        <end position="531"/>
    </location>
</feature>
<feature type="compositionally biased region" description="Polar residues" evidence="1">
    <location>
        <begin position="532"/>
        <end position="543"/>
    </location>
</feature>
<feature type="region of interest" description="Disordered" evidence="1">
    <location>
        <begin position="699"/>
        <end position="724"/>
    </location>
</feature>
<feature type="region of interest" description="Disordered" evidence="1">
    <location>
        <begin position="492"/>
        <end position="570"/>
    </location>
</feature>
<feature type="compositionally biased region" description="Low complexity" evidence="1">
    <location>
        <begin position="699"/>
        <end position="711"/>
    </location>
</feature>
<evidence type="ECO:0000313" key="5">
    <source>
        <dbReference type="Proteomes" id="UP000192578"/>
    </source>
</evidence>
<keyword evidence="2" id="KW-0732">Signal</keyword>
<feature type="compositionally biased region" description="Low complexity" evidence="1">
    <location>
        <begin position="1228"/>
        <end position="1254"/>
    </location>
</feature>
<feature type="region of interest" description="Disordered" evidence="1">
    <location>
        <begin position="738"/>
        <end position="757"/>
    </location>
</feature>
<feature type="chain" id="PRO_5012754555" description="VWFC domain-containing protein" evidence="2">
    <location>
        <begin position="26"/>
        <end position="1293"/>
    </location>
</feature>
<organism evidence="4 5">
    <name type="scientific">Hypsibius exemplaris</name>
    <name type="common">Freshwater tardigrade</name>
    <dbReference type="NCBI Taxonomy" id="2072580"/>
    <lineage>
        <taxon>Eukaryota</taxon>
        <taxon>Metazoa</taxon>
        <taxon>Ecdysozoa</taxon>
        <taxon>Tardigrada</taxon>
        <taxon>Eutardigrada</taxon>
        <taxon>Parachela</taxon>
        <taxon>Hypsibioidea</taxon>
        <taxon>Hypsibiidae</taxon>
        <taxon>Hypsibius</taxon>
    </lineage>
</organism>
<accession>A0A1W0X3L3</accession>
<name>A0A1W0X3L3_HYPEX</name>
<feature type="domain" description="VWFC" evidence="3">
    <location>
        <begin position="109"/>
        <end position="181"/>
    </location>
</feature>
<dbReference type="InterPro" id="IPR001007">
    <property type="entry name" value="VWF_dom"/>
</dbReference>
<reference evidence="5" key="1">
    <citation type="submission" date="2017-01" db="EMBL/GenBank/DDBJ databases">
        <title>Comparative genomics of anhydrobiosis in the tardigrade Hypsibius dujardini.</title>
        <authorList>
            <person name="Yoshida Y."/>
            <person name="Koutsovoulos G."/>
            <person name="Laetsch D."/>
            <person name="Stevens L."/>
            <person name="Kumar S."/>
            <person name="Horikawa D."/>
            <person name="Ishino K."/>
            <person name="Komine S."/>
            <person name="Tomita M."/>
            <person name="Blaxter M."/>
            <person name="Arakawa K."/>
        </authorList>
    </citation>
    <scope>NUCLEOTIDE SEQUENCE [LARGE SCALE GENOMIC DNA]</scope>
    <source>
        <strain evidence="5">Z151</strain>
    </source>
</reference>
<keyword evidence="5" id="KW-1185">Reference proteome</keyword>
<evidence type="ECO:0000256" key="2">
    <source>
        <dbReference type="SAM" id="SignalP"/>
    </source>
</evidence>
<dbReference type="PROSITE" id="PS50184">
    <property type="entry name" value="VWFC_2"/>
    <property type="match status" value="1"/>
</dbReference>